<comment type="caution">
    <text evidence="2">The sequence shown here is derived from an EMBL/GenBank/DDBJ whole genome shotgun (WGS) entry which is preliminary data.</text>
</comment>
<reference evidence="2 3" key="1">
    <citation type="submission" date="2023-02" db="EMBL/GenBank/DDBJ databases">
        <title>LHISI_Scaffold_Assembly.</title>
        <authorList>
            <person name="Stuart O.P."/>
            <person name="Cleave R."/>
            <person name="Magrath M.J.L."/>
            <person name="Mikheyev A.S."/>
        </authorList>
    </citation>
    <scope>NUCLEOTIDE SEQUENCE [LARGE SCALE GENOMIC DNA]</scope>
    <source>
        <strain evidence="2">Daus_M_001</strain>
        <tissue evidence="2">Leg muscle</tissue>
    </source>
</reference>
<dbReference type="InterPro" id="IPR052160">
    <property type="entry name" value="Gypsy_RT_Integrase-like"/>
</dbReference>
<dbReference type="InterPro" id="IPR036397">
    <property type="entry name" value="RNaseH_sf"/>
</dbReference>
<dbReference type="SUPFAM" id="SSF53098">
    <property type="entry name" value="Ribonuclease H-like"/>
    <property type="match status" value="1"/>
</dbReference>
<evidence type="ECO:0008006" key="4">
    <source>
        <dbReference type="Google" id="ProtNLM"/>
    </source>
</evidence>
<evidence type="ECO:0000256" key="1">
    <source>
        <dbReference type="SAM" id="MobiDB-lite"/>
    </source>
</evidence>
<dbReference type="Gene3D" id="3.30.420.10">
    <property type="entry name" value="Ribonuclease H-like superfamily/Ribonuclease H"/>
    <property type="match status" value="1"/>
</dbReference>
<dbReference type="EMBL" id="JARBHB010000006">
    <property type="protein sequence ID" value="KAJ8881171.1"/>
    <property type="molecule type" value="Genomic_DNA"/>
</dbReference>
<keyword evidence="3" id="KW-1185">Reference proteome</keyword>
<evidence type="ECO:0000313" key="2">
    <source>
        <dbReference type="EMBL" id="KAJ8881171.1"/>
    </source>
</evidence>
<name>A0ABQ9HA95_9NEOP</name>
<dbReference type="InterPro" id="IPR012337">
    <property type="entry name" value="RNaseH-like_sf"/>
</dbReference>
<gene>
    <name evidence="2" type="ORF">PR048_017644</name>
</gene>
<dbReference type="Proteomes" id="UP001159363">
    <property type="component" value="Chromosome 5"/>
</dbReference>
<proteinExistence type="predicted"/>
<feature type="region of interest" description="Disordered" evidence="1">
    <location>
        <begin position="1"/>
        <end position="26"/>
    </location>
</feature>
<evidence type="ECO:0000313" key="3">
    <source>
        <dbReference type="Proteomes" id="UP001159363"/>
    </source>
</evidence>
<accession>A0ABQ9HA95</accession>
<sequence length="100" mass="11573">MLRSCANCATPALREGPNDQRTSSPPKYNIAPLFERMAVDILGLLPVTKRRNQYLLVVQDYFTKWSEYVFLRFGVPLELHSDQGRNFDAAVFQEMTKFWG</sequence>
<organism evidence="2 3">
    <name type="scientific">Dryococelus australis</name>
    <dbReference type="NCBI Taxonomy" id="614101"/>
    <lineage>
        <taxon>Eukaryota</taxon>
        <taxon>Metazoa</taxon>
        <taxon>Ecdysozoa</taxon>
        <taxon>Arthropoda</taxon>
        <taxon>Hexapoda</taxon>
        <taxon>Insecta</taxon>
        <taxon>Pterygota</taxon>
        <taxon>Neoptera</taxon>
        <taxon>Polyneoptera</taxon>
        <taxon>Phasmatodea</taxon>
        <taxon>Verophasmatodea</taxon>
        <taxon>Anareolatae</taxon>
        <taxon>Phasmatidae</taxon>
        <taxon>Eurycanthinae</taxon>
        <taxon>Dryococelus</taxon>
    </lineage>
</organism>
<protein>
    <recommendedName>
        <fullName evidence="4">Integrase catalytic domain-containing protein</fullName>
    </recommendedName>
</protein>
<dbReference type="PANTHER" id="PTHR47266">
    <property type="entry name" value="ENDONUCLEASE-RELATED"/>
    <property type="match status" value="1"/>
</dbReference>